<reference evidence="1" key="3">
    <citation type="submission" date="2006-07" db="EMBL/GenBank/DDBJ databases">
        <authorList>
            <person name="Buell R."/>
        </authorList>
    </citation>
    <scope>NUCLEOTIDE SEQUENCE</scope>
</reference>
<dbReference type="AlphaFoldDB" id="Q338G8"/>
<reference evidence="1" key="1">
    <citation type="journal article" date="2003" name="Science">
        <title>In-depth view of structure, activity, and evolution of rice chromosome 10.</title>
        <authorList>
            <consortium name="Rice Chromosome 10 Sequencing Consortium"/>
        </authorList>
    </citation>
    <scope>NUCLEOTIDE SEQUENCE [LARGE SCALE GENOMIC DNA]</scope>
</reference>
<proteinExistence type="predicted"/>
<dbReference type="EMBL" id="DP000086">
    <property type="protein sequence ID" value="ABB47565.1"/>
    <property type="molecule type" value="Genomic_DNA"/>
</dbReference>
<gene>
    <name evidence="1" type="ordered locus">LOC_Os10g26440</name>
</gene>
<evidence type="ECO:0000313" key="1">
    <source>
        <dbReference type="EMBL" id="ABB47565.1"/>
    </source>
</evidence>
<name>Q338G8_ORYSJ</name>
<accession>Q338G8</accession>
<sequence>MVRPVVHGQSDWWWYCGQTRVDLDGQTGYDDNFMRLAFCSFVQDCRPIWLV</sequence>
<reference evidence="1" key="2">
    <citation type="submission" date="2003-05" db="EMBL/GenBank/DDBJ databases">
        <authorList>
            <person name="Buell C.R."/>
            <person name="Wing R.A."/>
            <person name="McCombie W.R."/>
            <person name="Messing J."/>
            <person name="Yuan Q."/>
            <person name="Ouyang S."/>
        </authorList>
    </citation>
    <scope>NUCLEOTIDE SEQUENCE</scope>
</reference>
<organism evidence="1">
    <name type="scientific">Oryza sativa subsp. japonica</name>
    <name type="common">Rice</name>
    <dbReference type="NCBI Taxonomy" id="39947"/>
    <lineage>
        <taxon>Eukaryota</taxon>
        <taxon>Viridiplantae</taxon>
        <taxon>Streptophyta</taxon>
        <taxon>Embryophyta</taxon>
        <taxon>Tracheophyta</taxon>
        <taxon>Spermatophyta</taxon>
        <taxon>Magnoliopsida</taxon>
        <taxon>Liliopsida</taxon>
        <taxon>Poales</taxon>
        <taxon>Poaceae</taxon>
        <taxon>BOP clade</taxon>
        <taxon>Oryzoideae</taxon>
        <taxon>Oryzeae</taxon>
        <taxon>Oryzinae</taxon>
        <taxon>Oryza</taxon>
        <taxon>Oryza sativa</taxon>
    </lineage>
</organism>
<protein>
    <submittedName>
        <fullName evidence="1">Uncharacterized protein</fullName>
    </submittedName>
</protein>